<dbReference type="KEGG" id="stab:STABA_v1c07950"/>
<evidence type="ECO:0000313" key="1">
    <source>
        <dbReference type="EMBL" id="QGS52151.1"/>
    </source>
</evidence>
<evidence type="ECO:0000313" key="2">
    <source>
        <dbReference type="Proteomes" id="UP000424468"/>
    </source>
</evidence>
<proteinExistence type="predicted"/>
<gene>
    <name evidence="1" type="ORF">STABA_v1c07950</name>
</gene>
<dbReference type="AlphaFoldDB" id="A0A6I6CB45"/>
<organism evidence="1 2">
    <name type="scientific">Spiroplasma tabanidicola</name>
    <dbReference type="NCBI Taxonomy" id="324079"/>
    <lineage>
        <taxon>Bacteria</taxon>
        <taxon>Bacillati</taxon>
        <taxon>Mycoplasmatota</taxon>
        <taxon>Mollicutes</taxon>
        <taxon>Entomoplasmatales</taxon>
        <taxon>Spiroplasmataceae</taxon>
        <taxon>Spiroplasma</taxon>
    </lineage>
</organism>
<sequence>MRKYEINHFLSSLEQSFVLSLLSLKNNFFNDFLVCKNINGKTIKTAAKRAIKFIMLK</sequence>
<keyword evidence="2" id="KW-1185">Reference proteome</keyword>
<name>A0A6I6CB45_9MOLU</name>
<protein>
    <submittedName>
        <fullName evidence="1">Uncharacterized protein</fullName>
    </submittedName>
</protein>
<accession>A0A6I6CB45</accession>
<dbReference type="EMBL" id="CP046276">
    <property type="protein sequence ID" value="QGS52151.1"/>
    <property type="molecule type" value="Genomic_DNA"/>
</dbReference>
<dbReference type="RefSeq" id="WP_156006819.1">
    <property type="nucleotide sequence ID" value="NZ_CP046276.1"/>
</dbReference>
<dbReference type="Proteomes" id="UP000424468">
    <property type="component" value="Chromosome"/>
</dbReference>
<reference evidence="1 2" key="1">
    <citation type="submission" date="2019-11" db="EMBL/GenBank/DDBJ databases">
        <title>Complete genome sequence of Spiroplasma tabanidicola TAUS-1 (DSM 22603).</title>
        <authorList>
            <person name="Huang C.-T."/>
            <person name="Lin Y.-C."/>
            <person name="Kuo C.-H."/>
        </authorList>
    </citation>
    <scope>NUCLEOTIDE SEQUENCE [LARGE SCALE GENOMIC DNA]</scope>
    <source>
        <strain evidence="1 2">TAUS-1</strain>
    </source>
</reference>